<accession>A0A4S4KV77</accession>
<dbReference type="Proteomes" id="UP000309038">
    <property type="component" value="Unassembled WGS sequence"/>
</dbReference>
<organism evidence="3 4">
    <name type="scientific">Hermanssonia centrifuga</name>
    <dbReference type="NCBI Taxonomy" id="98765"/>
    <lineage>
        <taxon>Eukaryota</taxon>
        <taxon>Fungi</taxon>
        <taxon>Dikarya</taxon>
        <taxon>Basidiomycota</taxon>
        <taxon>Agaricomycotina</taxon>
        <taxon>Agaricomycetes</taxon>
        <taxon>Polyporales</taxon>
        <taxon>Meruliaceae</taxon>
        <taxon>Hermanssonia</taxon>
    </lineage>
</organism>
<evidence type="ECO:0000256" key="1">
    <source>
        <dbReference type="SAM" id="MobiDB-lite"/>
    </source>
</evidence>
<name>A0A4S4KV77_9APHY</name>
<feature type="region of interest" description="Disordered" evidence="1">
    <location>
        <begin position="142"/>
        <end position="184"/>
    </location>
</feature>
<protein>
    <submittedName>
        <fullName evidence="3">Uncharacterized protein</fullName>
    </submittedName>
</protein>
<reference evidence="3 4" key="1">
    <citation type="submission" date="2019-02" db="EMBL/GenBank/DDBJ databases">
        <title>Genome sequencing of the rare red list fungi Phlebia centrifuga.</title>
        <authorList>
            <person name="Buettner E."/>
            <person name="Kellner H."/>
        </authorList>
    </citation>
    <scope>NUCLEOTIDE SEQUENCE [LARGE SCALE GENOMIC DNA]</scope>
    <source>
        <strain evidence="3 4">DSM 108282</strain>
    </source>
</reference>
<dbReference type="AlphaFoldDB" id="A0A4S4KV77"/>
<comment type="caution">
    <text evidence="3">The sequence shown here is derived from an EMBL/GenBank/DDBJ whole genome shotgun (WGS) entry which is preliminary data.</text>
</comment>
<feature type="chain" id="PRO_5020674411" evidence="2">
    <location>
        <begin position="20"/>
        <end position="306"/>
    </location>
</feature>
<evidence type="ECO:0000313" key="4">
    <source>
        <dbReference type="Proteomes" id="UP000309038"/>
    </source>
</evidence>
<evidence type="ECO:0000313" key="3">
    <source>
        <dbReference type="EMBL" id="THH02696.1"/>
    </source>
</evidence>
<feature type="signal peptide" evidence="2">
    <location>
        <begin position="1"/>
        <end position="19"/>
    </location>
</feature>
<feature type="compositionally biased region" description="Pro residues" evidence="1">
    <location>
        <begin position="160"/>
        <end position="176"/>
    </location>
</feature>
<sequence length="306" mass="30427">MKFTTATLSVAALLAAVSSVPVRRDVPENLVPQFGVQSGLNPTGTGDCDGINNAQGVPIKIPCACPPDRTSFIQELNSNVNAGHVLNNPTVLISFPTDGSQASQSARINAAAVTLQNLHGPGQGCPVAATTFQAQQAAINAGQDPNSVPTVPPAGAAAPAPAPAPPAPAPPAPPAPANNAGSSGALSEAQVAALAPQINFQAGLNPTGTGDCDGTVNGANGQPIKIPCTCPPTQDAFNQALTVNVNAGQAVNNPTVKITFPTTNSAADQIARLNAGLITLQNLNGPGVGCPAVSSTFQAQQKALQG</sequence>
<keyword evidence="4" id="KW-1185">Reference proteome</keyword>
<proteinExistence type="predicted"/>
<gene>
    <name evidence="3" type="ORF">EW026_g232</name>
</gene>
<dbReference type="EMBL" id="SGPJ01000003">
    <property type="protein sequence ID" value="THH02696.1"/>
    <property type="molecule type" value="Genomic_DNA"/>
</dbReference>
<evidence type="ECO:0000256" key="2">
    <source>
        <dbReference type="SAM" id="SignalP"/>
    </source>
</evidence>
<keyword evidence="2" id="KW-0732">Signal</keyword>